<evidence type="ECO:0000256" key="3">
    <source>
        <dbReference type="ARBA" id="ARBA00020824"/>
    </source>
</evidence>
<dbReference type="InterPro" id="IPR011678">
    <property type="entry name" value="EMC1_C"/>
</dbReference>
<keyword evidence="7 11" id="KW-1133">Transmembrane helix</keyword>
<evidence type="ECO:0000256" key="7">
    <source>
        <dbReference type="ARBA" id="ARBA00022989"/>
    </source>
</evidence>
<evidence type="ECO:0000256" key="6">
    <source>
        <dbReference type="ARBA" id="ARBA00022824"/>
    </source>
</evidence>
<evidence type="ECO:0000256" key="9">
    <source>
        <dbReference type="ARBA" id="ARBA00023180"/>
    </source>
</evidence>
<evidence type="ECO:0000256" key="12">
    <source>
        <dbReference type="SAM" id="SignalP"/>
    </source>
</evidence>
<evidence type="ECO:0000256" key="1">
    <source>
        <dbReference type="ARBA" id="ARBA00004115"/>
    </source>
</evidence>
<keyword evidence="6" id="KW-0256">Endoplasmic reticulum</keyword>
<dbReference type="AlphaFoldDB" id="A0A0J9S7Q6"/>
<dbReference type="Pfam" id="PF07774">
    <property type="entry name" value="EMC1_C"/>
    <property type="match status" value="2"/>
</dbReference>
<feature type="transmembrane region" description="Helical" evidence="11">
    <location>
        <begin position="1080"/>
        <end position="1101"/>
    </location>
</feature>
<dbReference type="Proteomes" id="UP000053562">
    <property type="component" value="Unassembled WGS sequence"/>
</dbReference>
<dbReference type="EMBL" id="KQ234376">
    <property type="protein sequence ID" value="KMZ78027.1"/>
    <property type="molecule type" value="Genomic_DNA"/>
</dbReference>
<dbReference type="PANTHER" id="PTHR21573:SF0">
    <property type="entry name" value="ER MEMBRANE PROTEIN COMPLEX SUBUNIT 1"/>
    <property type="match status" value="1"/>
</dbReference>
<proteinExistence type="inferred from homology"/>
<dbReference type="OrthoDB" id="28092at2759"/>
<feature type="compositionally biased region" description="Basic and acidic residues" evidence="10">
    <location>
        <begin position="664"/>
        <end position="677"/>
    </location>
</feature>
<comment type="similarity">
    <text evidence="2">Belongs to the EMC1 family.</text>
</comment>
<evidence type="ECO:0000256" key="11">
    <source>
        <dbReference type="SAM" id="Phobius"/>
    </source>
</evidence>
<keyword evidence="4 11" id="KW-0812">Transmembrane</keyword>
<feature type="domain" description="ER membrane protein complex subunit 1 C-terminal" evidence="13">
    <location>
        <begin position="918"/>
        <end position="1013"/>
    </location>
</feature>
<sequence length="1113" mass="127022">MLFPFFLCFVALLTKLTFQKHIPYSNIASLIGHVNFIVPTSNLLNSSVLLSSVNGNVGFLNYKTGTLDYVKNHRENEKIKKLHGDDNHAAVLICRDPLEENAVEANYTNDGEAYSYINVYSTLDAHLLSSFEYRNEKIEDFLIKEANIFILLRNRIDVGNISSNKMNSLIFQELNLKCIYAKVIGVDNMKVSLFYVDAEFSGHLALVNVASRSLENDTKISQLKVNEKMVNYVNVVNNRSVIVVYNEELLQWVELLEGGNKYLYGSVSIGGHDDKAGKEETNERANNVDIGETTGKHNPLRDDSMAQWNTENCFVVQLGGNQLVYSYNDEKMHLVKEKDKNEAIGYYINEYKEKEIIFAEDKGSKIVIKKAGKEGTLPLNVLNKSSNVYYHAEMIIGLHNREEKANYFFSVYSDSSLTVYKNDHVHYSREESLAYVEQLHFYNFQHLKKKRAKHSYDTTQFHLMKELESYIKDKINSFNKPFLEDVMKKKAEKSLLPFNFFYLSHGDKMNLLNICMEKKKKADLLANYERERKPSDGKAPGSDAHSMRSGDHTFNLMNDMIEEAFKKYEQNQSGKYAGSSVILVSTRNNFIFAIHLYTGLILYKIDGNKFKGVKEVLSPKWNCEQLFSLNKDNWSELDNGKKIIFLNNQKGCPPWGADPASEGECSKSEPSKGEQSKDQPSSNQPGPNQPSSSHPNGGDLLNYSNGVHLFKSFTKDTVIAIFKGDNFAHIVIFDILSGSIIFEEKLESFDIKNIFIDRRGSSILAVDNSLNVKVVPVPASSSTSGSTSDPEDDLFFYRMNGSSNFIEGFKLTSSPRKKGPGSELGLIRTYSINLHKEKLEVFSKSITKKDTFYPIKINKDASICYKYVNDNIISYITSVEQKEGITYTLYIIDGITGDLIISKVLDKHTNPPFHLMISENFVILNYFNANLKKYIIQVIEILLDKKDPGFFNLITSKKEKIVDLFDQKKKILVNEKNYIIDHNVKSFNFTETKRGITNKHILLLLDSNKITSLILGPEKDQNVYKNLNTFITQTDILYNSRGFISNESLLESTTLVFSWGNYLYFTCYQPNGSFDTIENFNLLLLLFLIILVFIGTYISYIRRINKTVYAKWA</sequence>
<keyword evidence="9" id="KW-0325">Glycoprotein</keyword>
<dbReference type="InterPro" id="IPR026895">
    <property type="entry name" value="EMC1"/>
</dbReference>
<keyword evidence="5 12" id="KW-0732">Signal</keyword>
<evidence type="ECO:0000313" key="14">
    <source>
        <dbReference type="EMBL" id="KMZ78027.1"/>
    </source>
</evidence>
<comment type="subcellular location">
    <subcellularLocation>
        <location evidence="1">Endoplasmic reticulum membrane</location>
        <topology evidence="1">Single-pass type I membrane protein</topology>
    </subcellularLocation>
</comment>
<name>A0A0J9S7Q6_PLAVI</name>
<gene>
    <name evidence="14" type="ORF">PVIIG_00714</name>
</gene>
<dbReference type="PANTHER" id="PTHR21573">
    <property type="entry name" value="ER MEMBRANE PROTEIN COMPLEX SUBUNIT 1"/>
    <property type="match status" value="1"/>
</dbReference>
<accession>A0A0J9S7Q6</accession>
<dbReference type="GO" id="GO:0034975">
    <property type="term" value="P:protein folding in endoplasmic reticulum"/>
    <property type="evidence" value="ECO:0007669"/>
    <property type="project" value="TreeGrafter"/>
</dbReference>
<evidence type="ECO:0000256" key="2">
    <source>
        <dbReference type="ARBA" id="ARBA00007904"/>
    </source>
</evidence>
<feature type="domain" description="ER membrane protein complex subunit 1 C-terminal" evidence="13">
    <location>
        <begin position="1025"/>
        <end position="1112"/>
    </location>
</feature>
<feature type="chain" id="PRO_5005322130" description="ER membrane protein complex subunit 1" evidence="12">
    <location>
        <begin position="20"/>
        <end position="1113"/>
    </location>
</feature>
<evidence type="ECO:0000259" key="13">
    <source>
        <dbReference type="Pfam" id="PF07774"/>
    </source>
</evidence>
<evidence type="ECO:0000313" key="15">
    <source>
        <dbReference type="Proteomes" id="UP000053562"/>
    </source>
</evidence>
<protein>
    <recommendedName>
        <fullName evidence="3">ER membrane protein complex subunit 1</fullName>
    </recommendedName>
</protein>
<dbReference type="GO" id="GO:0072546">
    <property type="term" value="C:EMC complex"/>
    <property type="evidence" value="ECO:0007669"/>
    <property type="project" value="InterPro"/>
</dbReference>
<keyword evidence="8 11" id="KW-0472">Membrane</keyword>
<evidence type="ECO:0000256" key="10">
    <source>
        <dbReference type="SAM" id="MobiDB-lite"/>
    </source>
</evidence>
<feature type="signal peptide" evidence="12">
    <location>
        <begin position="1"/>
        <end position="19"/>
    </location>
</feature>
<evidence type="ECO:0000256" key="5">
    <source>
        <dbReference type="ARBA" id="ARBA00022729"/>
    </source>
</evidence>
<organism evidence="14 15">
    <name type="scientific">Plasmodium vivax India VII</name>
    <dbReference type="NCBI Taxonomy" id="1077284"/>
    <lineage>
        <taxon>Eukaryota</taxon>
        <taxon>Sar</taxon>
        <taxon>Alveolata</taxon>
        <taxon>Apicomplexa</taxon>
        <taxon>Aconoidasida</taxon>
        <taxon>Haemosporida</taxon>
        <taxon>Plasmodiidae</taxon>
        <taxon>Plasmodium</taxon>
        <taxon>Plasmodium (Plasmodium)</taxon>
    </lineage>
</organism>
<feature type="compositionally biased region" description="Low complexity" evidence="10">
    <location>
        <begin position="679"/>
        <end position="698"/>
    </location>
</feature>
<reference evidence="14 15" key="1">
    <citation type="submission" date="2011-08" db="EMBL/GenBank/DDBJ databases">
        <title>The Genome Sequence of Plasmodium vivax India VII.</title>
        <authorList>
            <consortium name="The Broad Institute Genome Sequencing Platform"/>
            <consortium name="The Broad Institute Genome Sequencing Center for Infectious Disease"/>
            <person name="Neafsey D."/>
            <person name="Carlton J."/>
            <person name="Barnwell J."/>
            <person name="Collins W."/>
            <person name="Escalante A."/>
            <person name="Mullikin J."/>
            <person name="Saul A."/>
            <person name="Guigo R."/>
            <person name="Camara F."/>
            <person name="Young S.K."/>
            <person name="Zeng Q."/>
            <person name="Gargeya S."/>
            <person name="Fitzgerald M."/>
            <person name="Haas B."/>
            <person name="Abouelleil A."/>
            <person name="Alvarado L."/>
            <person name="Arachchi H.M."/>
            <person name="Berlin A."/>
            <person name="Brown A."/>
            <person name="Chapman S.B."/>
            <person name="Chen Z."/>
            <person name="Dunbar C."/>
            <person name="Freedman E."/>
            <person name="Gearin G."/>
            <person name="Gellesch M."/>
            <person name="Goldberg J."/>
            <person name="Griggs A."/>
            <person name="Gujja S."/>
            <person name="Heiman D."/>
            <person name="Howarth C."/>
            <person name="Larson L."/>
            <person name="Lui A."/>
            <person name="MacDonald P.J.P."/>
            <person name="Montmayeur A."/>
            <person name="Murphy C."/>
            <person name="Neiman D."/>
            <person name="Pearson M."/>
            <person name="Priest M."/>
            <person name="Roberts A."/>
            <person name="Saif S."/>
            <person name="Shea T."/>
            <person name="Shenoy N."/>
            <person name="Sisk P."/>
            <person name="Stolte C."/>
            <person name="Sykes S."/>
            <person name="Wortman J."/>
            <person name="Nusbaum C."/>
            <person name="Birren B."/>
        </authorList>
    </citation>
    <scope>NUCLEOTIDE SEQUENCE [LARGE SCALE GENOMIC DNA]</scope>
    <source>
        <strain evidence="14 15">India VII</strain>
    </source>
</reference>
<evidence type="ECO:0000256" key="8">
    <source>
        <dbReference type="ARBA" id="ARBA00023136"/>
    </source>
</evidence>
<feature type="region of interest" description="Disordered" evidence="10">
    <location>
        <begin position="656"/>
        <end position="698"/>
    </location>
</feature>
<feature type="region of interest" description="Disordered" evidence="10">
    <location>
        <begin position="531"/>
        <end position="550"/>
    </location>
</feature>
<evidence type="ECO:0000256" key="4">
    <source>
        <dbReference type="ARBA" id="ARBA00022692"/>
    </source>
</evidence>